<dbReference type="PANTHER" id="PTHR31672">
    <property type="entry name" value="BNACNNG10540D PROTEIN"/>
    <property type="match status" value="1"/>
</dbReference>
<accession>A0A834LQE0</accession>
<dbReference type="AlphaFoldDB" id="A0A834LQE0"/>
<dbReference type="InterPro" id="IPR036047">
    <property type="entry name" value="F-box-like_dom_sf"/>
</dbReference>
<dbReference type="Gene3D" id="1.20.1280.50">
    <property type="match status" value="1"/>
</dbReference>
<dbReference type="Proteomes" id="UP000626092">
    <property type="component" value="Unassembled WGS sequence"/>
</dbReference>
<comment type="caution">
    <text evidence="2">The sequence shown here is derived from an EMBL/GenBank/DDBJ whole genome shotgun (WGS) entry which is preliminary data.</text>
</comment>
<dbReference type="SUPFAM" id="SSF81383">
    <property type="entry name" value="F-box domain"/>
    <property type="match status" value="1"/>
</dbReference>
<evidence type="ECO:0000313" key="2">
    <source>
        <dbReference type="EMBL" id="KAF7144236.1"/>
    </source>
</evidence>
<dbReference type="PANTHER" id="PTHR31672:SF11">
    <property type="entry name" value="F-BOX PROTEIN CPR1-LIKE ISOFORM X2"/>
    <property type="match status" value="1"/>
</dbReference>
<feature type="domain" description="F-box associated beta-propeller type 3" evidence="1">
    <location>
        <begin position="128"/>
        <end position="391"/>
    </location>
</feature>
<dbReference type="InterPro" id="IPR017451">
    <property type="entry name" value="F-box-assoc_interact_dom"/>
</dbReference>
<gene>
    <name evidence="2" type="ORF">RHSIM_Rhsim05G0205500</name>
</gene>
<proteinExistence type="predicted"/>
<evidence type="ECO:0000313" key="3">
    <source>
        <dbReference type="Proteomes" id="UP000626092"/>
    </source>
</evidence>
<reference evidence="2" key="1">
    <citation type="submission" date="2019-11" db="EMBL/GenBank/DDBJ databases">
        <authorList>
            <person name="Liu Y."/>
            <person name="Hou J."/>
            <person name="Li T.-Q."/>
            <person name="Guan C.-H."/>
            <person name="Wu X."/>
            <person name="Wu H.-Z."/>
            <person name="Ling F."/>
            <person name="Zhang R."/>
            <person name="Shi X.-G."/>
            <person name="Ren J.-P."/>
            <person name="Chen E.-F."/>
            <person name="Sun J.-M."/>
        </authorList>
    </citation>
    <scope>NUCLEOTIDE SEQUENCE</scope>
    <source>
        <strain evidence="2">Adult_tree_wgs_1</strain>
        <tissue evidence="2">Leaves</tissue>
    </source>
</reference>
<dbReference type="InterPro" id="IPR013187">
    <property type="entry name" value="F-box-assoc_dom_typ3"/>
</dbReference>
<sequence>MWNAIAEIGDSEFIPEEFDVTERTKDTFSSNIKSIEVKYFHYLPEGIVFDILVKVAARHLHEDFRLVCKAWKEMISTSDFISANAIQTKPILLVQGVNSRDPPRFNVKELELSEKQLHYRLRDFGLSRFICIRCSCNGLLLVSDVKKPGVLEAMNLVTKCCVTLPKCPSDCPHLHCGVALGYDSRTKKYKVVHVYADLFGFEIFTIGGSDNEWKRVCGPWKDAHHERPFDLNFYWSNPILTNERFMHWFVDSDDYFISMDVSEEKFFKMRLPAGCGKAINRHKYHLMEFDGNLALAQNVSPTQIDIWILGDFHGQDWFKQHSILAESTKYTTSTDSSSCKNRENGFPNLSKLVPLGIIKNGEVLMFTGTGTNSCIYLYKTNRREMKKFKLTVKNLETLIPHRSTLCHW</sequence>
<keyword evidence="3" id="KW-1185">Reference proteome</keyword>
<evidence type="ECO:0000259" key="1">
    <source>
        <dbReference type="Pfam" id="PF08268"/>
    </source>
</evidence>
<dbReference type="InterPro" id="IPR050796">
    <property type="entry name" value="SCF_F-box_component"/>
</dbReference>
<dbReference type="Pfam" id="PF08268">
    <property type="entry name" value="FBA_3"/>
    <property type="match status" value="1"/>
</dbReference>
<dbReference type="EMBL" id="WJXA01000005">
    <property type="protein sequence ID" value="KAF7144236.1"/>
    <property type="molecule type" value="Genomic_DNA"/>
</dbReference>
<organism evidence="2 3">
    <name type="scientific">Rhododendron simsii</name>
    <name type="common">Sims's rhododendron</name>
    <dbReference type="NCBI Taxonomy" id="118357"/>
    <lineage>
        <taxon>Eukaryota</taxon>
        <taxon>Viridiplantae</taxon>
        <taxon>Streptophyta</taxon>
        <taxon>Embryophyta</taxon>
        <taxon>Tracheophyta</taxon>
        <taxon>Spermatophyta</taxon>
        <taxon>Magnoliopsida</taxon>
        <taxon>eudicotyledons</taxon>
        <taxon>Gunneridae</taxon>
        <taxon>Pentapetalae</taxon>
        <taxon>asterids</taxon>
        <taxon>Ericales</taxon>
        <taxon>Ericaceae</taxon>
        <taxon>Ericoideae</taxon>
        <taxon>Rhodoreae</taxon>
        <taxon>Rhododendron</taxon>
    </lineage>
</organism>
<dbReference type="OrthoDB" id="1918594at2759"/>
<dbReference type="NCBIfam" id="TIGR01640">
    <property type="entry name" value="F_box_assoc_1"/>
    <property type="match status" value="1"/>
</dbReference>
<protein>
    <recommendedName>
        <fullName evidence="1">F-box associated beta-propeller type 3 domain-containing protein</fullName>
    </recommendedName>
</protein>
<name>A0A834LQE0_RHOSS</name>